<protein>
    <submittedName>
        <fullName evidence="1">Uncharacterized protein</fullName>
    </submittedName>
</protein>
<proteinExistence type="predicted"/>
<dbReference type="Proteomes" id="UP000095332">
    <property type="component" value="Unassembled WGS sequence"/>
</dbReference>
<accession>A0A174XF12</accession>
<reference evidence="1 2" key="1">
    <citation type="submission" date="2015-09" db="EMBL/GenBank/DDBJ databases">
        <authorList>
            <consortium name="Pathogen Informatics"/>
        </authorList>
    </citation>
    <scope>NUCLEOTIDE SEQUENCE [LARGE SCALE GENOMIC DNA]</scope>
    <source>
        <strain evidence="1 2">2789STDY5834948</strain>
    </source>
</reference>
<evidence type="ECO:0000313" key="1">
    <source>
        <dbReference type="EMBL" id="CUQ55235.1"/>
    </source>
</evidence>
<dbReference type="EMBL" id="CZBM01000025">
    <property type="protein sequence ID" value="CUQ55235.1"/>
    <property type="molecule type" value="Genomic_DNA"/>
</dbReference>
<evidence type="ECO:0000313" key="2">
    <source>
        <dbReference type="Proteomes" id="UP000095332"/>
    </source>
</evidence>
<gene>
    <name evidence="1" type="ORF">ERS852560_04124</name>
</gene>
<organism evidence="1 2">
    <name type="scientific">Parabacteroides distasonis</name>
    <dbReference type="NCBI Taxonomy" id="823"/>
    <lineage>
        <taxon>Bacteria</taxon>
        <taxon>Pseudomonadati</taxon>
        <taxon>Bacteroidota</taxon>
        <taxon>Bacteroidia</taxon>
        <taxon>Bacteroidales</taxon>
        <taxon>Tannerellaceae</taxon>
        <taxon>Parabacteroides</taxon>
    </lineage>
</organism>
<sequence>MDKTLKLYLNRAYNRLNRLNMDKRLIEIFLAFPM</sequence>
<dbReference type="AlphaFoldDB" id="A0A174XF12"/>
<name>A0A174XF12_PARDI</name>